<reference evidence="4 6" key="2">
    <citation type="submission" date="2024-07" db="EMBL/GenBank/DDBJ databases">
        <authorList>
            <person name="Akdeniz Z."/>
        </authorList>
    </citation>
    <scope>NUCLEOTIDE SEQUENCE [LARGE SCALE GENOMIC DNA]</scope>
</reference>
<dbReference type="EMBL" id="CATOUU010000329">
    <property type="protein sequence ID" value="CAI9924916.1"/>
    <property type="molecule type" value="Genomic_DNA"/>
</dbReference>
<comment type="caution">
    <text evidence="3">The sequence shown here is derived from an EMBL/GenBank/DDBJ whole genome shotgun (WGS) entry which is preliminary data.</text>
</comment>
<dbReference type="PROSITE" id="PS51257">
    <property type="entry name" value="PROKAR_LIPOPROTEIN"/>
    <property type="match status" value="1"/>
</dbReference>
<keyword evidence="6" id="KW-1185">Reference proteome</keyword>
<dbReference type="EMBL" id="CAXDID020000728">
    <property type="protein sequence ID" value="CAL6111995.1"/>
    <property type="molecule type" value="Genomic_DNA"/>
</dbReference>
<organism evidence="3">
    <name type="scientific">Hexamita inflata</name>
    <dbReference type="NCBI Taxonomy" id="28002"/>
    <lineage>
        <taxon>Eukaryota</taxon>
        <taxon>Metamonada</taxon>
        <taxon>Diplomonadida</taxon>
        <taxon>Hexamitidae</taxon>
        <taxon>Hexamitinae</taxon>
        <taxon>Hexamita</taxon>
    </lineage>
</organism>
<evidence type="ECO:0000313" key="5">
    <source>
        <dbReference type="EMBL" id="CAL6116167.1"/>
    </source>
</evidence>
<feature type="transmembrane region" description="Helical" evidence="1">
    <location>
        <begin position="66"/>
        <end position="85"/>
    </location>
</feature>
<dbReference type="EMBL" id="CAXDID020000966">
    <property type="protein sequence ID" value="CAL6116167.1"/>
    <property type="molecule type" value="Genomic_DNA"/>
</dbReference>
<gene>
    <name evidence="2" type="ORF">HINF_LOCUS12561</name>
    <name evidence="3" type="ORF">HINF_LOCUS48281</name>
    <name evidence="4" type="ORF">HINF_LOCUS76831</name>
    <name evidence="5" type="ORF">HINF_LOCUS78944</name>
</gene>
<keyword evidence="1" id="KW-1133">Transmembrane helix</keyword>
<evidence type="ECO:0000313" key="6">
    <source>
        <dbReference type="Proteomes" id="UP001642409"/>
    </source>
</evidence>
<feature type="transmembrane region" description="Helical" evidence="1">
    <location>
        <begin position="6"/>
        <end position="29"/>
    </location>
</feature>
<proteinExistence type="predicted"/>
<sequence length="421" mass="49083">MSVVKNIFGVLIITYLLLIALASACYYSLIQKRQKISNDIFFLVIEYLASSLFIILGCFIESDWRITNLLFWVIFRVASCTYYYCSAQELISLSYLQPKNMHKYKQNLLFDNTSQGIDNINKTIKSSFSPKIGCKYDAFHYVSRECEYYDYSRAEQIMRVEQFLHDPKKGPLVCVVAPELVKCTVDKKVASSSGEYNIQILGYSEIYDQLIVQEDESVFTVVTVSTGFKWLGDSEISIISLNKYLENKISRLDTNYNFKATTTVKDYKEEFVIFNRDLYQTIYSEAQQNVPKWIKCKFIKLYWMFAFIFQLEVLFTCYLHYSSPFVEENLRERSIQLNMNFQLSLDPKVSTDKVLYELNEQEDMTNLCSKNPSVVPYLTKDPIIYFCKSKTVKNAKVTETKVIEPDSTELIGSKETYTNYV</sequence>
<name>A0AA86QSB1_9EUKA</name>
<dbReference type="Proteomes" id="UP001642409">
    <property type="component" value="Unassembled WGS sequence"/>
</dbReference>
<dbReference type="EMBL" id="CATOUU010000932">
    <property type="protein sequence ID" value="CAI9960636.1"/>
    <property type="molecule type" value="Genomic_DNA"/>
</dbReference>
<evidence type="ECO:0000313" key="4">
    <source>
        <dbReference type="EMBL" id="CAL6111995.1"/>
    </source>
</evidence>
<dbReference type="AlphaFoldDB" id="A0AA86QSB1"/>
<evidence type="ECO:0000256" key="1">
    <source>
        <dbReference type="SAM" id="Phobius"/>
    </source>
</evidence>
<protein>
    <submittedName>
        <fullName evidence="4">Hypothetical_protein</fullName>
    </submittedName>
</protein>
<keyword evidence="1" id="KW-0812">Transmembrane</keyword>
<feature type="transmembrane region" description="Helical" evidence="1">
    <location>
        <begin position="41"/>
        <end position="60"/>
    </location>
</feature>
<evidence type="ECO:0000313" key="2">
    <source>
        <dbReference type="EMBL" id="CAI9924916.1"/>
    </source>
</evidence>
<keyword evidence="1" id="KW-0472">Membrane</keyword>
<evidence type="ECO:0000313" key="3">
    <source>
        <dbReference type="EMBL" id="CAI9960636.1"/>
    </source>
</evidence>
<reference evidence="3" key="1">
    <citation type="submission" date="2023-06" db="EMBL/GenBank/DDBJ databases">
        <authorList>
            <person name="Kurt Z."/>
        </authorList>
    </citation>
    <scope>NUCLEOTIDE SEQUENCE</scope>
</reference>
<accession>A0AA86QSB1</accession>